<feature type="transmembrane region" description="Helical" evidence="18">
    <location>
        <begin position="211"/>
        <end position="231"/>
    </location>
</feature>
<dbReference type="InterPro" id="IPR036890">
    <property type="entry name" value="HATPase_C_sf"/>
</dbReference>
<dbReference type="SUPFAM" id="SSF55874">
    <property type="entry name" value="ATPase domain of HSP90 chaperone/DNA topoisomerase II/histidine kinase"/>
    <property type="match status" value="1"/>
</dbReference>
<dbReference type="Gene3D" id="3.30.450.20">
    <property type="entry name" value="PAS domain"/>
    <property type="match status" value="1"/>
</dbReference>
<sequence length="597" mass="66428">MATKFKKQSGLSVPLPAWIVIGAMLMLLAIIITLAVKDLQRGRAIEIQTLREKSAVLIRSFESGARTGMGMRWRQDQRQILLEEMAYQPGVLYIAIADRYGRILAHSDPQRVGSQLYSPQQMAALKVSGAEQWHMTSVINRQQNRENAFETYRYFKPLKRNNDHMGHMMNRHRMAEAEADASADEGQTIIFAAFDTTALDAAQAKDIRNTAILLTILLLLALACLAALFWARRYQRSHQQLQDSKTFASEIINNLPLGLITTNEQRQISVVNPAAEAMLTCSAANLLGQSSHQVLPAEWNQWVVNPAQGQPVIEQEMEFSLANGQGLPLSVSVANILNHSGHFLGNVFIFRDMREIRQLQDEVRRKEKLAAIGDLAAGVAHEIRNPLSSIKGFAKYFEGRSPPGSEERELANVMAKEVDRLNRVISELLALVRPANLHLQRANINDVIAHSLHLIRQDAEAKNIILRSHCDDGLPLVEVDPDHFTQALLNLYLNAIQAIGSDGVLEVGVERIDERKIRVTVCDSGKGIKPDDLAKIFNPYFTTKATGTGLGLTMVQKVIEEHQGTIRVVSNPQTGTRFEMVIPLGQKKQEGASDVKT</sequence>
<dbReference type="InterPro" id="IPR000014">
    <property type="entry name" value="PAS"/>
</dbReference>
<dbReference type="InterPro" id="IPR004358">
    <property type="entry name" value="Sig_transdc_His_kin-like_C"/>
</dbReference>
<dbReference type="EC" id="2.7.13.3" evidence="3"/>
<evidence type="ECO:0000256" key="18">
    <source>
        <dbReference type="SAM" id="Phobius"/>
    </source>
</evidence>
<dbReference type="SUPFAM" id="SSF47384">
    <property type="entry name" value="Homodimeric domain of signal transducing histidine kinase"/>
    <property type="match status" value="1"/>
</dbReference>
<dbReference type="OrthoDB" id="1931120at2"/>
<dbReference type="PROSITE" id="PS50113">
    <property type="entry name" value="PAC"/>
    <property type="match status" value="1"/>
</dbReference>
<evidence type="ECO:0000256" key="3">
    <source>
        <dbReference type="ARBA" id="ARBA00012438"/>
    </source>
</evidence>
<evidence type="ECO:0000256" key="17">
    <source>
        <dbReference type="ARBA" id="ARBA00044982"/>
    </source>
</evidence>
<reference evidence="21" key="1">
    <citation type="submission" date="2019-06" db="EMBL/GenBank/DDBJ databases">
        <authorList>
            <person name="Deangelis K."/>
            <person name="Huntemann M."/>
            <person name="Clum A."/>
            <person name="Pillay M."/>
            <person name="Palaniappan K."/>
            <person name="Varghese N."/>
            <person name="Mikhailova N."/>
            <person name="Stamatis D."/>
            <person name="Reddy T."/>
            <person name="Daum C."/>
            <person name="Shapiro N."/>
            <person name="Ivanova N."/>
            <person name="Kyrpides N."/>
            <person name="Woyke T."/>
        </authorList>
    </citation>
    <scope>NUCLEOTIDE SEQUENCE [LARGE SCALE GENOMIC DNA]</scope>
    <source>
        <strain evidence="21">128R</strain>
    </source>
</reference>
<evidence type="ECO:0000256" key="6">
    <source>
        <dbReference type="ARBA" id="ARBA00022553"/>
    </source>
</evidence>
<dbReference type="Gene3D" id="1.10.287.130">
    <property type="match status" value="1"/>
</dbReference>
<dbReference type="Pfam" id="PF17203">
    <property type="entry name" value="sCache_3_2"/>
    <property type="match status" value="1"/>
</dbReference>
<keyword evidence="13 18" id="KW-1133">Transmembrane helix</keyword>
<feature type="domain" description="PAC" evidence="20">
    <location>
        <begin position="313"/>
        <end position="365"/>
    </location>
</feature>
<dbReference type="Pfam" id="PF00512">
    <property type="entry name" value="HisKA"/>
    <property type="match status" value="1"/>
</dbReference>
<evidence type="ECO:0000256" key="8">
    <source>
        <dbReference type="ARBA" id="ARBA00022692"/>
    </source>
</evidence>
<evidence type="ECO:0000256" key="7">
    <source>
        <dbReference type="ARBA" id="ARBA00022679"/>
    </source>
</evidence>
<comment type="catalytic activity">
    <reaction evidence="1">
        <text>ATP + protein L-histidine = ADP + protein N-phospho-L-histidine.</text>
        <dbReference type="EC" id="2.7.13.3"/>
    </reaction>
</comment>
<dbReference type="InterPro" id="IPR003661">
    <property type="entry name" value="HisK_dim/P_dom"/>
</dbReference>
<comment type="caution">
    <text evidence="21">The sequence shown here is derived from an EMBL/GenBank/DDBJ whole genome shotgun (WGS) entry which is preliminary data.</text>
</comment>
<dbReference type="SMART" id="SM00091">
    <property type="entry name" value="PAS"/>
    <property type="match status" value="1"/>
</dbReference>
<dbReference type="GO" id="GO:0006355">
    <property type="term" value="P:regulation of DNA-templated transcription"/>
    <property type="evidence" value="ECO:0007669"/>
    <property type="project" value="InterPro"/>
</dbReference>
<gene>
    <name evidence="21" type="ORF">FHU10_0984</name>
</gene>
<feature type="domain" description="Histidine kinase" evidence="19">
    <location>
        <begin position="378"/>
        <end position="586"/>
    </location>
</feature>
<feature type="transmembrane region" description="Helical" evidence="18">
    <location>
        <begin position="15"/>
        <end position="36"/>
    </location>
</feature>
<name>A0A559T1Q1_SERFO</name>
<keyword evidence="5" id="KW-0997">Cell inner membrane</keyword>
<dbReference type="GO" id="GO:0005886">
    <property type="term" value="C:plasma membrane"/>
    <property type="evidence" value="ECO:0007669"/>
    <property type="project" value="UniProtKB-SubCell"/>
</dbReference>
<proteinExistence type="predicted"/>
<evidence type="ECO:0000256" key="9">
    <source>
        <dbReference type="ARBA" id="ARBA00022741"/>
    </source>
</evidence>
<dbReference type="SMART" id="SM00387">
    <property type="entry name" value="HATPase_c"/>
    <property type="match status" value="1"/>
</dbReference>
<dbReference type="NCBIfam" id="TIGR00229">
    <property type="entry name" value="sensory_box"/>
    <property type="match status" value="1"/>
</dbReference>
<dbReference type="AlphaFoldDB" id="A0A559T1Q1"/>
<evidence type="ECO:0000259" key="19">
    <source>
        <dbReference type="PROSITE" id="PS50109"/>
    </source>
</evidence>
<evidence type="ECO:0000256" key="12">
    <source>
        <dbReference type="ARBA" id="ARBA00022840"/>
    </source>
</evidence>
<dbReference type="InterPro" id="IPR036097">
    <property type="entry name" value="HisK_dim/P_sf"/>
</dbReference>
<keyword evidence="11" id="KW-0862">Zinc</keyword>
<dbReference type="InterPro" id="IPR000700">
    <property type="entry name" value="PAS-assoc_C"/>
</dbReference>
<dbReference type="InterPro" id="IPR033463">
    <property type="entry name" value="sCache_3"/>
</dbReference>
<evidence type="ECO:0000256" key="13">
    <source>
        <dbReference type="ARBA" id="ARBA00022989"/>
    </source>
</evidence>
<dbReference type="SUPFAM" id="SSF55785">
    <property type="entry name" value="PYP-like sensor domain (PAS domain)"/>
    <property type="match status" value="1"/>
</dbReference>
<evidence type="ECO:0000256" key="15">
    <source>
        <dbReference type="ARBA" id="ARBA00023016"/>
    </source>
</evidence>
<keyword evidence="9" id="KW-0547">Nucleotide-binding</keyword>
<evidence type="ECO:0000256" key="1">
    <source>
        <dbReference type="ARBA" id="ARBA00000085"/>
    </source>
</evidence>
<dbReference type="InterPro" id="IPR035965">
    <property type="entry name" value="PAS-like_dom_sf"/>
</dbReference>
<organism evidence="21">
    <name type="scientific">Serratia fonticola</name>
    <dbReference type="NCBI Taxonomy" id="47917"/>
    <lineage>
        <taxon>Bacteria</taxon>
        <taxon>Pseudomonadati</taxon>
        <taxon>Pseudomonadota</taxon>
        <taxon>Gammaproteobacteria</taxon>
        <taxon>Enterobacterales</taxon>
        <taxon>Yersiniaceae</taxon>
        <taxon>Serratia</taxon>
    </lineage>
</organism>
<keyword evidence="4" id="KW-1003">Cell membrane</keyword>
<dbReference type="InterPro" id="IPR013767">
    <property type="entry name" value="PAS_fold"/>
</dbReference>
<evidence type="ECO:0000256" key="16">
    <source>
        <dbReference type="ARBA" id="ARBA00023136"/>
    </source>
</evidence>
<dbReference type="InterPro" id="IPR005467">
    <property type="entry name" value="His_kinase_dom"/>
</dbReference>
<protein>
    <recommendedName>
        <fullName evidence="17">Sensor histidine kinase ZraS</fullName>
        <ecNumber evidence="3">2.7.13.3</ecNumber>
    </recommendedName>
</protein>
<evidence type="ECO:0000256" key="14">
    <source>
        <dbReference type="ARBA" id="ARBA00023012"/>
    </source>
</evidence>
<dbReference type="EMBL" id="VISQ01000001">
    <property type="protein sequence ID" value="TVZ68533.1"/>
    <property type="molecule type" value="Genomic_DNA"/>
</dbReference>
<keyword evidence="14" id="KW-0902">Two-component regulatory system</keyword>
<keyword evidence="16 18" id="KW-0472">Membrane</keyword>
<dbReference type="InterPro" id="IPR003594">
    <property type="entry name" value="HATPase_dom"/>
</dbReference>
<evidence type="ECO:0000256" key="2">
    <source>
        <dbReference type="ARBA" id="ARBA00004429"/>
    </source>
</evidence>
<evidence type="ECO:0000256" key="11">
    <source>
        <dbReference type="ARBA" id="ARBA00022833"/>
    </source>
</evidence>
<dbReference type="Pfam" id="PF00989">
    <property type="entry name" value="PAS"/>
    <property type="match status" value="1"/>
</dbReference>
<keyword evidence="6" id="KW-0597">Phosphoprotein</keyword>
<evidence type="ECO:0000259" key="20">
    <source>
        <dbReference type="PROSITE" id="PS50113"/>
    </source>
</evidence>
<evidence type="ECO:0000256" key="10">
    <source>
        <dbReference type="ARBA" id="ARBA00022777"/>
    </source>
</evidence>
<reference evidence="21" key="2">
    <citation type="submission" date="2019-08" db="EMBL/GenBank/DDBJ databases">
        <title>Investigation of anaerobic lignin degradation for improved lignocellulosic biofuels.</title>
        <authorList>
            <person name="Deangelis K.PhD."/>
        </authorList>
    </citation>
    <scope>NUCLEOTIDE SEQUENCE [LARGE SCALE GENOMIC DNA]</scope>
    <source>
        <strain evidence="21">128R</strain>
    </source>
</reference>
<evidence type="ECO:0000313" key="21">
    <source>
        <dbReference type="EMBL" id="TVZ68533.1"/>
    </source>
</evidence>
<comment type="subcellular location">
    <subcellularLocation>
        <location evidence="2">Cell inner membrane</location>
        <topology evidence="2">Multi-pass membrane protein</topology>
    </subcellularLocation>
</comment>
<evidence type="ECO:0000256" key="4">
    <source>
        <dbReference type="ARBA" id="ARBA00022475"/>
    </source>
</evidence>
<evidence type="ECO:0000256" key="5">
    <source>
        <dbReference type="ARBA" id="ARBA00022519"/>
    </source>
</evidence>
<dbReference type="SMART" id="SM00388">
    <property type="entry name" value="HisKA"/>
    <property type="match status" value="1"/>
</dbReference>
<dbReference type="PROSITE" id="PS50109">
    <property type="entry name" value="HIS_KIN"/>
    <property type="match status" value="1"/>
</dbReference>
<keyword evidence="7" id="KW-0808">Transferase</keyword>
<keyword evidence="15" id="KW-0346">Stress response</keyword>
<keyword evidence="10 21" id="KW-0418">Kinase</keyword>
<dbReference type="CDD" id="cd00082">
    <property type="entry name" value="HisKA"/>
    <property type="match status" value="1"/>
</dbReference>
<dbReference type="SUPFAM" id="SSF103190">
    <property type="entry name" value="Sensory domain-like"/>
    <property type="match status" value="1"/>
</dbReference>
<keyword evidence="8 18" id="KW-0812">Transmembrane</keyword>
<dbReference type="GO" id="GO:0000155">
    <property type="term" value="F:phosphorelay sensor kinase activity"/>
    <property type="evidence" value="ECO:0007669"/>
    <property type="project" value="InterPro"/>
</dbReference>
<dbReference type="Gene3D" id="3.30.565.10">
    <property type="entry name" value="Histidine kinase-like ATPase, C-terminal domain"/>
    <property type="match status" value="1"/>
</dbReference>
<dbReference type="PANTHER" id="PTHR43065:SF54">
    <property type="entry name" value="SENSOR PROTEIN ZRAS"/>
    <property type="match status" value="1"/>
</dbReference>
<dbReference type="InterPro" id="IPR029151">
    <property type="entry name" value="Sensor-like_sf"/>
</dbReference>
<keyword evidence="12" id="KW-0067">ATP-binding</keyword>
<dbReference type="Pfam" id="PF02518">
    <property type="entry name" value="HATPase_c"/>
    <property type="match status" value="1"/>
</dbReference>
<dbReference type="PANTHER" id="PTHR43065">
    <property type="entry name" value="SENSOR HISTIDINE KINASE"/>
    <property type="match status" value="1"/>
</dbReference>
<dbReference type="CDD" id="cd00130">
    <property type="entry name" value="PAS"/>
    <property type="match status" value="1"/>
</dbReference>
<dbReference type="GO" id="GO:0005524">
    <property type="term" value="F:ATP binding"/>
    <property type="evidence" value="ECO:0007669"/>
    <property type="project" value="UniProtKB-KW"/>
</dbReference>
<dbReference type="PRINTS" id="PR00344">
    <property type="entry name" value="BCTRLSENSOR"/>
</dbReference>
<accession>A0A559T1Q1</accession>